<evidence type="ECO:0000313" key="1">
    <source>
        <dbReference type="EMBL" id="AGH13576.1"/>
    </source>
</evidence>
<organism evidence="1">
    <name type="scientific">bacterium symbiont of Plakortis simplex pPS11G3</name>
    <dbReference type="NCBI Taxonomy" id="1256902"/>
    <lineage>
        <taxon>Bacteria</taxon>
    </lineage>
</organism>
<name>V5JAF2_UNCXX</name>
<accession>V5JAF2</accession>
<protein>
    <submittedName>
        <fullName evidence="1">Uncharacterized protein</fullName>
    </submittedName>
</protein>
<dbReference type="AlphaFoldDB" id="V5JAF2"/>
<proteinExistence type="predicted"/>
<dbReference type="EMBL" id="JX946307">
    <property type="protein sequence ID" value="AGH13576.1"/>
    <property type="molecule type" value="Genomic_DNA"/>
</dbReference>
<sequence>MTNHEEKTITIRSAVDLNIVGENILDIAAFAIEKYQFQHDTEISPEGREEAARRIRDALWERVKEMRAKRQQWLHLMFETADRVVKEFVEES</sequence>
<reference evidence="1" key="1">
    <citation type="journal article" date="2013" name="Environ. Microbiol. Rep.">
        <title>Polyketide genes in the marine sponge Plakortis simplex: a new group of mono-modular type I polyketide synthases from sponge symbionts.</title>
        <authorList>
            <person name="Della Sala G."/>
            <person name="Hochmuth T."/>
            <person name="Costantino V."/>
            <person name="Teta R."/>
            <person name="Gerwick W."/>
            <person name="Gerwick L."/>
            <person name="Piel J."/>
            <person name="Mangoni A."/>
        </authorList>
    </citation>
    <scope>NUCLEOTIDE SEQUENCE</scope>
</reference>